<evidence type="ECO:0000256" key="1">
    <source>
        <dbReference type="SAM" id="Phobius"/>
    </source>
</evidence>
<accession>A0A4R6JD57</accession>
<keyword evidence="1" id="KW-0812">Transmembrane</keyword>
<dbReference type="EMBL" id="SNWQ01000032">
    <property type="protein sequence ID" value="TDO33482.1"/>
    <property type="molecule type" value="Genomic_DNA"/>
</dbReference>
<dbReference type="Pfam" id="PF04235">
    <property type="entry name" value="DUF418"/>
    <property type="match status" value="1"/>
</dbReference>
<keyword evidence="1" id="KW-1133">Transmembrane helix</keyword>
<dbReference type="PANTHER" id="PTHR30590:SF2">
    <property type="entry name" value="INNER MEMBRANE PROTEIN"/>
    <property type="match status" value="1"/>
</dbReference>
<sequence>MHRIVAALFFALTALPSADSLATSTDAPDQAMLPPDLWTQFAERITVHPFIALLGPIGFFCPFLVGLWAGPRRILENPARHRRLLTTTVVVGIGAAVLGAQPVSLVLARVIDRPSDDALSVFGPLHDAAGVLGGFGYAALIALLSIRFAPKPGPITLAIAATGQRSLTCYLAQSVVWTVAFAPYLLDLSGPLGVTTTALLAAATWLATVLLADRMRRTGYRGPFELLIRRVTYRSRPKLTARTT</sequence>
<proteinExistence type="predicted"/>
<feature type="domain" description="DUF418" evidence="3">
    <location>
        <begin position="72"/>
        <end position="234"/>
    </location>
</feature>
<name>A0A4R6JD57_9ACTN</name>
<dbReference type="Proteomes" id="UP000295388">
    <property type="component" value="Unassembled WGS sequence"/>
</dbReference>
<evidence type="ECO:0000259" key="3">
    <source>
        <dbReference type="Pfam" id="PF04235"/>
    </source>
</evidence>
<keyword evidence="1" id="KW-0472">Membrane</keyword>
<keyword evidence="2" id="KW-0732">Signal</keyword>
<feature type="chain" id="PRO_5021033801" evidence="2">
    <location>
        <begin position="23"/>
        <end position="244"/>
    </location>
</feature>
<dbReference type="InterPro" id="IPR007349">
    <property type="entry name" value="DUF418"/>
</dbReference>
<feature type="signal peptide" evidence="2">
    <location>
        <begin position="1"/>
        <end position="22"/>
    </location>
</feature>
<protein>
    <submittedName>
        <fullName evidence="4">Uncharacterized protein DUF418</fullName>
    </submittedName>
</protein>
<dbReference type="PANTHER" id="PTHR30590">
    <property type="entry name" value="INNER MEMBRANE PROTEIN"/>
    <property type="match status" value="1"/>
</dbReference>
<reference evidence="4 5" key="1">
    <citation type="submission" date="2019-03" db="EMBL/GenBank/DDBJ databases">
        <title>Genomic Encyclopedia of Type Strains, Phase III (KMG-III): the genomes of soil and plant-associated and newly described type strains.</title>
        <authorList>
            <person name="Whitman W."/>
        </authorList>
    </citation>
    <scope>NUCLEOTIDE SEQUENCE [LARGE SCALE GENOMIC DNA]</scope>
    <source>
        <strain evidence="4 5">VKM Ac-2527</strain>
    </source>
</reference>
<evidence type="ECO:0000313" key="5">
    <source>
        <dbReference type="Proteomes" id="UP000295388"/>
    </source>
</evidence>
<feature type="transmembrane region" description="Helical" evidence="1">
    <location>
        <begin position="192"/>
        <end position="212"/>
    </location>
</feature>
<evidence type="ECO:0000256" key="2">
    <source>
        <dbReference type="SAM" id="SignalP"/>
    </source>
</evidence>
<feature type="transmembrane region" description="Helical" evidence="1">
    <location>
        <begin position="167"/>
        <end position="186"/>
    </location>
</feature>
<feature type="transmembrane region" description="Helical" evidence="1">
    <location>
        <begin position="89"/>
        <end position="108"/>
    </location>
</feature>
<feature type="transmembrane region" description="Helical" evidence="1">
    <location>
        <begin position="128"/>
        <end position="146"/>
    </location>
</feature>
<evidence type="ECO:0000313" key="4">
    <source>
        <dbReference type="EMBL" id="TDO33482.1"/>
    </source>
</evidence>
<dbReference type="RefSeq" id="WP_238166112.1">
    <property type="nucleotide sequence ID" value="NZ_SNWQ01000032.1"/>
</dbReference>
<dbReference type="AlphaFoldDB" id="A0A4R6JD57"/>
<keyword evidence="5" id="KW-1185">Reference proteome</keyword>
<comment type="caution">
    <text evidence="4">The sequence shown here is derived from an EMBL/GenBank/DDBJ whole genome shotgun (WGS) entry which is preliminary data.</text>
</comment>
<organism evidence="4 5">
    <name type="scientific">Kribbella caucasensis</name>
    <dbReference type="NCBI Taxonomy" id="2512215"/>
    <lineage>
        <taxon>Bacteria</taxon>
        <taxon>Bacillati</taxon>
        <taxon>Actinomycetota</taxon>
        <taxon>Actinomycetes</taxon>
        <taxon>Propionibacteriales</taxon>
        <taxon>Kribbellaceae</taxon>
        <taxon>Kribbella</taxon>
    </lineage>
</organism>
<feature type="transmembrane region" description="Helical" evidence="1">
    <location>
        <begin position="46"/>
        <end position="69"/>
    </location>
</feature>
<gene>
    <name evidence="4" type="ORF">EV643_13217</name>
</gene>
<dbReference type="InterPro" id="IPR052529">
    <property type="entry name" value="Bact_Transport_Assoc"/>
</dbReference>